<protein>
    <submittedName>
        <fullName evidence="1">Uncharacterized protein</fullName>
    </submittedName>
</protein>
<sequence length="75" mass="8609">MNALYIIHIKYFNVVAMSFFNNNIFLHVSISLQTFTIPKVASCYILYMESKVVVISFASLQKQGCIWSSIKRLAN</sequence>
<reference evidence="1" key="1">
    <citation type="submission" date="2014-11" db="EMBL/GenBank/DDBJ databases">
        <authorList>
            <person name="Amaro Gonzalez C."/>
        </authorList>
    </citation>
    <scope>NUCLEOTIDE SEQUENCE</scope>
</reference>
<reference evidence="1" key="2">
    <citation type="journal article" date="2015" name="Fish Shellfish Immunol.">
        <title>Early steps in the European eel (Anguilla anguilla)-Vibrio vulnificus interaction in the gills: Role of the RtxA13 toxin.</title>
        <authorList>
            <person name="Callol A."/>
            <person name="Pajuelo D."/>
            <person name="Ebbesson L."/>
            <person name="Teles M."/>
            <person name="MacKenzie S."/>
            <person name="Amaro C."/>
        </authorList>
    </citation>
    <scope>NUCLEOTIDE SEQUENCE</scope>
</reference>
<name>A0A0E9V7X3_ANGAN</name>
<dbReference type="EMBL" id="GBXM01034430">
    <property type="protein sequence ID" value="JAH74147.1"/>
    <property type="molecule type" value="Transcribed_RNA"/>
</dbReference>
<accession>A0A0E9V7X3</accession>
<dbReference type="AlphaFoldDB" id="A0A0E9V7X3"/>
<proteinExistence type="predicted"/>
<organism evidence="1">
    <name type="scientific">Anguilla anguilla</name>
    <name type="common">European freshwater eel</name>
    <name type="synonym">Muraena anguilla</name>
    <dbReference type="NCBI Taxonomy" id="7936"/>
    <lineage>
        <taxon>Eukaryota</taxon>
        <taxon>Metazoa</taxon>
        <taxon>Chordata</taxon>
        <taxon>Craniata</taxon>
        <taxon>Vertebrata</taxon>
        <taxon>Euteleostomi</taxon>
        <taxon>Actinopterygii</taxon>
        <taxon>Neopterygii</taxon>
        <taxon>Teleostei</taxon>
        <taxon>Anguilliformes</taxon>
        <taxon>Anguillidae</taxon>
        <taxon>Anguilla</taxon>
    </lineage>
</organism>
<evidence type="ECO:0000313" key="1">
    <source>
        <dbReference type="EMBL" id="JAH74147.1"/>
    </source>
</evidence>